<keyword evidence="1" id="KW-0732">Signal</keyword>
<dbReference type="RefSeq" id="WP_091983767.1">
    <property type="nucleotide sequence ID" value="NZ_FOLO01000015.1"/>
</dbReference>
<dbReference type="InterPro" id="IPR011250">
    <property type="entry name" value="OMP/PagP_B-barrel"/>
</dbReference>
<protein>
    <submittedName>
        <fullName evidence="3">Outer membrane protein beta-barrel domain-containing protein</fullName>
    </submittedName>
</protein>
<evidence type="ECO:0000256" key="1">
    <source>
        <dbReference type="ARBA" id="ARBA00022729"/>
    </source>
</evidence>
<dbReference type="Proteomes" id="UP000198862">
    <property type="component" value="Unassembled WGS sequence"/>
</dbReference>
<gene>
    <name evidence="3" type="ORF">SAMN02745724_02287</name>
</gene>
<dbReference type="Pfam" id="PF13505">
    <property type="entry name" value="OMP_b-brl"/>
    <property type="match status" value="1"/>
</dbReference>
<dbReference type="Gene3D" id="2.40.160.20">
    <property type="match status" value="1"/>
</dbReference>
<proteinExistence type="predicted"/>
<dbReference type="EMBL" id="FOLO01000015">
    <property type="protein sequence ID" value="SFC68914.1"/>
    <property type="molecule type" value="Genomic_DNA"/>
</dbReference>
<evidence type="ECO:0000313" key="4">
    <source>
        <dbReference type="Proteomes" id="UP000198862"/>
    </source>
</evidence>
<name>A0A1I1L757_9GAMM</name>
<accession>A0A1I1L757</accession>
<dbReference type="InterPro" id="IPR027385">
    <property type="entry name" value="Beta-barrel_OMP"/>
</dbReference>
<keyword evidence="4" id="KW-1185">Reference proteome</keyword>
<organism evidence="3 4">
    <name type="scientific">Pseudoalteromonas denitrificans DSM 6059</name>
    <dbReference type="NCBI Taxonomy" id="1123010"/>
    <lineage>
        <taxon>Bacteria</taxon>
        <taxon>Pseudomonadati</taxon>
        <taxon>Pseudomonadota</taxon>
        <taxon>Gammaproteobacteria</taxon>
        <taxon>Alteromonadales</taxon>
        <taxon>Pseudoalteromonadaceae</taxon>
        <taxon>Pseudoalteromonas</taxon>
    </lineage>
</organism>
<sequence length="200" mass="22512">MQKTILSTLVAGLLISFTPYSNAKIIIGGAVGQSFSQRLETIESQKIEIKDDTHFNLTIEKSITDAKYGLFYSKMSTQLKNQQDKKLDFNYLLFQSAIDFPVAKNVSGYFGAQLGINKIKPNWQDSDTYFAAGLYGGVEYHLTQATRVLFETRWLSTIVDNNSKTTCDVANKTTDTNCLWHLDGDLLNQFQTSVGVSYRF</sequence>
<reference evidence="3 4" key="1">
    <citation type="submission" date="2016-10" db="EMBL/GenBank/DDBJ databases">
        <authorList>
            <person name="de Groot N.N."/>
        </authorList>
    </citation>
    <scope>NUCLEOTIDE SEQUENCE [LARGE SCALE GENOMIC DNA]</scope>
    <source>
        <strain evidence="3 4">DSM 6059</strain>
    </source>
</reference>
<evidence type="ECO:0000313" key="3">
    <source>
        <dbReference type="EMBL" id="SFC68914.1"/>
    </source>
</evidence>
<dbReference type="OrthoDB" id="6308600at2"/>
<dbReference type="AlphaFoldDB" id="A0A1I1L757"/>
<feature type="domain" description="Outer membrane protein beta-barrel" evidence="2">
    <location>
        <begin position="45"/>
        <end position="200"/>
    </location>
</feature>
<evidence type="ECO:0000259" key="2">
    <source>
        <dbReference type="Pfam" id="PF13505"/>
    </source>
</evidence>
<dbReference type="SUPFAM" id="SSF56925">
    <property type="entry name" value="OMPA-like"/>
    <property type="match status" value="1"/>
</dbReference>
<dbReference type="STRING" id="1123010.SAMN02745724_02287"/>